<evidence type="ECO:0000256" key="4">
    <source>
        <dbReference type="ARBA" id="ARBA00023125"/>
    </source>
</evidence>
<dbReference type="Gene3D" id="1.10.1740.10">
    <property type="match status" value="1"/>
</dbReference>
<evidence type="ECO:0000256" key="5">
    <source>
        <dbReference type="ARBA" id="ARBA00023163"/>
    </source>
</evidence>
<dbReference type="PANTHER" id="PTHR43133">
    <property type="entry name" value="RNA POLYMERASE ECF-TYPE SIGMA FACTO"/>
    <property type="match status" value="1"/>
</dbReference>
<dbReference type="InterPro" id="IPR013325">
    <property type="entry name" value="RNA_pol_sigma_r2"/>
</dbReference>
<protein>
    <submittedName>
        <fullName evidence="8">RNA polymerase sigma-70 factor, ECF subfamily</fullName>
    </submittedName>
</protein>
<dbReference type="SUPFAM" id="SSF88946">
    <property type="entry name" value="Sigma2 domain of RNA polymerase sigma factors"/>
    <property type="match status" value="1"/>
</dbReference>
<reference evidence="8 9" key="1">
    <citation type="submission" date="2016-10" db="EMBL/GenBank/DDBJ databases">
        <authorList>
            <person name="de Groot N.N."/>
        </authorList>
    </citation>
    <scope>NUCLEOTIDE SEQUENCE [LARGE SCALE GENOMIC DNA]</scope>
    <source>
        <strain evidence="8 9">CGMCC 1.7727</strain>
    </source>
</reference>
<dbReference type="InterPro" id="IPR013249">
    <property type="entry name" value="RNA_pol_sigma70_r4_t2"/>
</dbReference>
<dbReference type="STRING" id="531814.SAMN04487944_11494"/>
<evidence type="ECO:0000256" key="2">
    <source>
        <dbReference type="ARBA" id="ARBA00023015"/>
    </source>
</evidence>
<keyword evidence="9" id="KW-1185">Reference proteome</keyword>
<keyword evidence="2" id="KW-0805">Transcription regulation</keyword>
<dbReference type="InterPro" id="IPR039425">
    <property type="entry name" value="RNA_pol_sigma-70-like"/>
</dbReference>
<dbReference type="Proteomes" id="UP000199687">
    <property type="component" value="Unassembled WGS sequence"/>
</dbReference>
<accession>A0A1H9TNQ6</accession>
<feature type="domain" description="RNA polymerase sigma factor 70 region 4 type 2" evidence="7">
    <location>
        <begin position="116"/>
        <end position="166"/>
    </location>
</feature>
<dbReference type="PANTHER" id="PTHR43133:SF8">
    <property type="entry name" value="RNA POLYMERASE SIGMA FACTOR HI_1459-RELATED"/>
    <property type="match status" value="1"/>
</dbReference>
<dbReference type="SUPFAM" id="SSF88659">
    <property type="entry name" value="Sigma3 and sigma4 domains of RNA polymerase sigma factors"/>
    <property type="match status" value="1"/>
</dbReference>
<dbReference type="InterPro" id="IPR007627">
    <property type="entry name" value="RNA_pol_sigma70_r2"/>
</dbReference>
<feature type="domain" description="RNA polymerase sigma-70 region 2" evidence="6">
    <location>
        <begin position="14"/>
        <end position="81"/>
    </location>
</feature>
<sequence>MIGVENREICFADLVNKYQEMMFYTALQILKDCQLAEDAVQEAWIKVFRFSVDQSKIDKISAWLRTVTSRTAIDMLRKENRSKMILLEEDINIEELKICSVEHVNEEMAIKGTFEEIKKCMDHSSDKLKSVFYLKVVKGYQDTEISSILKISESAVKTRLFRARKLIKQHYKVYNDIKPGA</sequence>
<evidence type="ECO:0000256" key="3">
    <source>
        <dbReference type="ARBA" id="ARBA00023082"/>
    </source>
</evidence>
<proteinExistence type="inferred from homology"/>
<dbReference type="Pfam" id="PF04542">
    <property type="entry name" value="Sigma70_r2"/>
    <property type="match status" value="1"/>
</dbReference>
<gene>
    <name evidence="8" type="ORF">SAMN04487944_11494</name>
</gene>
<evidence type="ECO:0000259" key="6">
    <source>
        <dbReference type="Pfam" id="PF04542"/>
    </source>
</evidence>
<dbReference type="GO" id="GO:0006352">
    <property type="term" value="P:DNA-templated transcription initiation"/>
    <property type="evidence" value="ECO:0007669"/>
    <property type="project" value="InterPro"/>
</dbReference>
<keyword evidence="5" id="KW-0804">Transcription</keyword>
<evidence type="ECO:0000313" key="9">
    <source>
        <dbReference type="Proteomes" id="UP000199687"/>
    </source>
</evidence>
<dbReference type="AlphaFoldDB" id="A0A1H9TNQ6"/>
<dbReference type="Pfam" id="PF08281">
    <property type="entry name" value="Sigma70_r4_2"/>
    <property type="match status" value="1"/>
</dbReference>
<dbReference type="NCBIfam" id="TIGR02937">
    <property type="entry name" value="sigma70-ECF"/>
    <property type="match status" value="1"/>
</dbReference>
<dbReference type="GO" id="GO:0003677">
    <property type="term" value="F:DNA binding"/>
    <property type="evidence" value="ECO:0007669"/>
    <property type="project" value="UniProtKB-KW"/>
</dbReference>
<dbReference type="InterPro" id="IPR014284">
    <property type="entry name" value="RNA_pol_sigma-70_dom"/>
</dbReference>
<dbReference type="RefSeq" id="WP_089742050.1">
    <property type="nucleotide sequence ID" value="NZ_FOGL01000014.1"/>
</dbReference>
<evidence type="ECO:0000313" key="8">
    <source>
        <dbReference type="EMBL" id="SER98698.1"/>
    </source>
</evidence>
<keyword evidence="3" id="KW-0731">Sigma factor</keyword>
<keyword evidence="4" id="KW-0238">DNA-binding</keyword>
<dbReference type="InterPro" id="IPR013324">
    <property type="entry name" value="RNA_pol_sigma_r3/r4-like"/>
</dbReference>
<dbReference type="Gene3D" id="1.10.10.10">
    <property type="entry name" value="Winged helix-like DNA-binding domain superfamily/Winged helix DNA-binding domain"/>
    <property type="match status" value="1"/>
</dbReference>
<dbReference type="EMBL" id="FOGL01000014">
    <property type="protein sequence ID" value="SER98698.1"/>
    <property type="molecule type" value="Genomic_DNA"/>
</dbReference>
<evidence type="ECO:0000256" key="1">
    <source>
        <dbReference type="ARBA" id="ARBA00010641"/>
    </source>
</evidence>
<dbReference type="InterPro" id="IPR036388">
    <property type="entry name" value="WH-like_DNA-bd_sf"/>
</dbReference>
<name>A0A1H9TNQ6_9BACI</name>
<dbReference type="OrthoDB" id="188761at2"/>
<comment type="similarity">
    <text evidence="1">Belongs to the sigma-70 factor family. ECF subfamily.</text>
</comment>
<organism evidence="8 9">
    <name type="scientific">Gracilibacillus ureilyticus</name>
    <dbReference type="NCBI Taxonomy" id="531814"/>
    <lineage>
        <taxon>Bacteria</taxon>
        <taxon>Bacillati</taxon>
        <taxon>Bacillota</taxon>
        <taxon>Bacilli</taxon>
        <taxon>Bacillales</taxon>
        <taxon>Bacillaceae</taxon>
        <taxon>Gracilibacillus</taxon>
    </lineage>
</organism>
<dbReference type="CDD" id="cd06171">
    <property type="entry name" value="Sigma70_r4"/>
    <property type="match status" value="1"/>
</dbReference>
<dbReference type="GO" id="GO:0016987">
    <property type="term" value="F:sigma factor activity"/>
    <property type="evidence" value="ECO:0007669"/>
    <property type="project" value="UniProtKB-KW"/>
</dbReference>
<evidence type="ECO:0000259" key="7">
    <source>
        <dbReference type="Pfam" id="PF08281"/>
    </source>
</evidence>